<evidence type="ECO:0000313" key="2">
    <source>
        <dbReference type="Proteomes" id="UP000233556"/>
    </source>
</evidence>
<name>A0A2I0UUB0_LIMLA</name>
<gene>
    <name evidence="1" type="ORF">llap_21</name>
</gene>
<dbReference type="EMBL" id="KZ505635">
    <property type="protein sequence ID" value="PKU49637.1"/>
    <property type="molecule type" value="Genomic_DNA"/>
</dbReference>
<reference evidence="2" key="1">
    <citation type="submission" date="2017-11" db="EMBL/GenBank/DDBJ databases">
        <authorList>
            <person name="Lima N.C."/>
            <person name="Parody-Merino A.M."/>
            <person name="Battley P.F."/>
            <person name="Fidler A.E."/>
            <person name="Prosdocimi F."/>
        </authorList>
    </citation>
    <scope>NUCLEOTIDE SEQUENCE [LARGE SCALE GENOMIC DNA]</scope>
</reference>
<accession>A0A2I0UUB0</accession>
<dbReference type="AlphaFoldDB" id="A0A2I0UUB0"/>
<organism evidence="1 2">
    <name type="scientific">Limosa lapponica baueri</name>
    <dbReference type="NCBI Taxonomy" id="1758121"/>
    <lineage>
        <taxon>Eukaryota</taxon>
        <taxon>Metazoa</taxon>
        <taxon>Chordata</taxon>
        <taxon>Craniata</taxon>
        <taxon>Vertebrata</taxon>
        <taxon>Euteleostomi</taxon>
        <taxon>Archelosauria</taxon>
        <taxon>Archosauria</taxon>
        <taxon>Dinosauria</taxon>
        <taxon>Saurischia</taxon>
        <taxon>Theropoda</taxon>
        <taxon>Coelurosauria</taxon>
        <taxon>Aves</taxon>
        <taxon>Neognathae</taxon>
        <taxon>Neoaves</taxon>
        <taxon>Charadriiformes</taxon>
        <taxon>Scolopacidae</taxon>
        <taxon>Limosa</taxon>
    </lineage>
</organism>
<keyword evidence="2" id="KW-1185">Reference proteome</keyword>
<dbReference type="Proteomes" id="UP000233556">
    <property type="component" value="Unassembled WGS sequence"/>
</dbReference>
<evidence type="ECO:0000313" key="1">
    <source>
        <dbReference type="EMBL" id="PKU49637.1"/>
    </source>
</evidence>
<reference evidence="2" key="2">
    <citation type="submission" date="2017-12" db="EMBL/GenBank/DDBJ databases">
        <title>Genome sequence of the Bar-tailed Godwit (Limosa lapponica baueri).</title>
        <authorList>
            <person name="Lima N.C.B."/>
            <person name="Parody-Merino A.M."/>
            <person name="Battley P.F."/>
            <person name="Fidler A.E."/>
            <person name="Prosdocimi F."/>
        </authorList>
    </citation>
    <scope>NUCLEOTIDE SEQUENCE [LARGE SCALE GENOMIC DNA]</scope>
</reference>
<proteinExistence type="predicted"/>
<protein>
    <submittedName>
        <fullName evidence="1">Uncharacterized protein</fullName>
    </submittedName>
</protein>
<sequence length="122" mass="13673">MAVAQTLKTVTGRGEMKNSCDWSKIIFLCKEKDLSQRHKHYMQIYLKGSQPILRVGHLGRGFLVNIMSADVYPGFTSTAPWGGKARHITSLSFGGLAELRAKLQRLLESTLGFYKPVYPKEA</sequence>